<keyword evidence="2" id="KW-1185">Reference proteome</keyword>
<gene>
    <name evidence="1" type="ORF">LA5096_00088</name>
</gene>
<dbReference type="EMBL" id="CXWC01000001">
    <property type="protein sequence ID" value="CTQ63646.1"/>
    <property type="molecule type" value="Genomic_DNA"/>
</dbReference>
<proteinExistence type="predicted"/>
<organism evidence="1 2">
    <name type="scientific">Roseibium album</name>
    <dbReference type="NCBI Taxonomy" id="311410"/>
    <lineage>
        <taxon>Bacteria</taxon>
        <taxon>Pseudomonadati</taxon>
        <taxon>Pseudomonadota</taxon>
        <taxon>Alphaproteobacteria</taxon>
        <taxon>Hyphomicrobiales</taxon>
        <taxon>Stappiaceae</taxon>
        <taxon>Roseibium</taxon>
    </lineage>
</organism>
<reference evidence="2" key="1">
    <citation type="submission" date="2015-07" db="EMBL/GenBank/DDBJ databases">
        <authorList>
            <person name="Rodrigo-Torres Lidia"/>
            <person name="Arahal R.David."/>
        </authorList>
    </citation>
    <scope>NUCLEOTIDE SEQUENCE [LARGE SCALE GENOMIC DNA]</scope>
    <source>
        <strain evidence="2">CECT 5096</strain>
    </source>
</reference>
<evidence type="ECO:0000313" key="2">
    <source>
        <dbReference type="Proteomes" id="UP000049983"/>
    </source>
</evidence>
<dbReference type="AlphaFoldDB" id="A0A0M6ZN98"/>
<protein>
    <submittedName>
        <fullName evidence="1">Uncharacterized protein</fullName>
    </submittedName>
</protein>
<dbReference type="Proteomes" id="UP000049983">
    <property type="component" value="Unassembled WGS sequence"/>
</dbReference>
<evidence type="ECO:0000313" key="1">
    <source>
        <dbReference type="EMBL" id="CTQ63646.1"/>
    </source>
</evidence>
<accession>A0A0M6ZN98</accession>
<name>A0A0M6ZN98_9HYPH</name>
<sequence>MFCYFVVTPDFGDNGKCILSDHNAKKMIIFCKFGITKDGDLDAVRSGYRTHNPTFRFLKFQFNENIVGQQITVGAQGGQTFTFTKDLGKDLQKILLSGPFGQVGNTEWMCTDNINFTINVFDYLLKNFDVNHKIISKDNVQEFGRNIFNFGRRGAAPL</sequence>